<dbReference type="Proteomes" id="UP000309170">
    <property type="component" value="Unassembled WGS sequence"/>
</dbReference>
<dbReference type="EMBL" id="SZNT01000243">
    <property type="protein sequence ID" value="TKH09864.1"/>
    <property type="molecule type" value="Genomic_DNA"/>
</dbReference>
<dbReference type="InterPro" id="IPR002068">
    <property type="entry name" value="A-crystallin/Hsp20_dom"/>
</dbReference>
<organism evidence="4 5">
    <name type="scientific">Peribacillus simplex</name>
    <dbReference type="NCBI Taxonomy" id="1478"/>
    <lineage>
        <taxon>Bacteria</taxon>
        <taxon>Bacillati</taxon>
        <taxon>Bacillota</taxon>
        <taxon>Bacilli</taxon>
        <taxon>Bacillales</taxon>
        <taxon>Bacillaceae</taxon>
        <taxon>Peribacillus</taxon>
    </lineage>
</organism>
<dbReference type="InterPro" id="IPR008978">
    <property type="entry name" value="HSP20-like_chaperone"/>
</dbReference>
<proteinExistence type="inferred from homology"/>
<comment type="caution">
    <text evidence="4">The sequence shown here is derived from an EMBL/GenBank/DDBJ whole genome shotgun (WGS) entry which is preliminary data.</text>
</comment>
<evidence type="ECO:0000313" key="5">
    <source>
        <dbReference type="Proteomes" id="UP000309170"/>
    </source>
</evidence>
<sequence>MLQHIIPQRKTGGINMQDNQHGSQMNEVEKFDEWVKSFFLDPETCALDHQLFSIDIYESDDEYMVEAVLEDHDVKDIKVCLSDNELSIIVDDTHKPFLEKKEDKLPTQRKIPFPFSICSRRITAEFSNPILVIRIHKFSPGKTAEDINIE</sequence>
<accession>A0A9X8ZFP4</accession>
<evidence type="ECO:0000313" key="4">
    <source>
        <dbReference type="EMBL" id="TKH09864.1"/>
    </source>
</evidence>
<name>A0A9X8ZFP4_9BACI</name>
<protein>
    <submittedName>
        <fullName evidence="4">Hsp20 family protein</fullName>
    </submittedName>
</protein>
<dbReference type="AlphaFoldDB" id="A0A9X8ZFP4"/>
<dbReference type="Gene3D" id="2.60.40.790">
    <property type="match status" value="1"/>
</dbReference>
<evidence type="ECO:0000259" key="3">
    <source>
        <dbReference type="PROSITE" id="PS01031"/>
    </source>
</evidence>
<feature type="domain" description="SHSP" evidence="3">
    <location>
        <begin position="45"/>
        <end position="150"/>
    </location>
</feature>
<reference evidence="4 5" key="1">
    <citation type="journal article" date="2019" name="Environ. Microbiol.">
        <title>An active ?-lactamase is a part of an orchestrated cell wall stress resistance network of Bacillus subtilis and related rhizosphere species.</title>
        <authorList>
            <person name="Bucher T."/>
            <person name="Keren-Paz A."/>
            <person name="Hausser J."/>
            <person name="Olender T."/>
            <person name="Cytryn E."/>
            <person name="Kolodkin-Gal I."/>
        </authorList>
    </citation>
    <scope>NUCLEOTIDE SEQUENCE [LARGE SCALE GENOMIC DNA]</scope>
    <source>
        <strain evidence="4 5">I4</strain>
    </source>
</reference>
<gene>
    <name evidence="4" type="ORF">FC678_15910</name>
</gene>
<comment type="similarity">
    <text evidence="1 2">Belongs to the small heat shock protein (HSP20) family.</text>
</comment>
<evidence type="ECO:0000256" key="1">
    <source>
        <dbReference type="PROSITE-ProRule" id="PRU00285"/>
    </source>
</evidence>
<dbReference type="CDD" id="cd00298">
    <property type="entry name" value="ACD_sHsps_p23-like"/>
    <property type="match status" value="1"/>
</dbReference>
<evidence type="ECO:0000256" key="2">
    <source>
        <dbReference type="RuleBase" id="RU003616"/>
    </source>
</evidence>
<dbReference type="SUPFAM" id="SSF49764">
    <property type="entry name" value="HSP20-like chaperones"/>
    <property type="match status" value="1"/>
</dbReference>
<dbReference type="PROSITE" id="PS01031">
    <property type="entry name" value="SHSP"/>
    <property type="match status" value="1"/>
</dbReference>
<dbReference type="Pfam" id="PF00011">
    <property type="entry name" value="HSP20"/>
    <property type="match status" value="1"/>
</dbReference>